<evidence type="ECO:0000256" key="3">
    <source>
        <dbReference type="ARBA" id="ARBA00023242"/>
    </source>
</evidence>
<dbReference type="InterPro" id="IPR008251">
    <property type="entry name" value="Chromo_shadow_dom"/>
</dbReference>
<dbReference type="SMART" id="SM00298">
    <property type="entry name" value="CHROMO"/>
    <property type="match status" value="1"/>
</dbReference>
<organism evidence="6 7">
    <name type="scientific">Glonium stellatum</name>
    <dbReference type="NCBI Taxonomy" id="574774"/>
    <lineage>
        <taxon>Eukaryota</taxon>
        <taxon>Fungi</taxon>
        <taxon>Dikarya</taxon>
        <taxon>Ascomycota</taxon>
        <taxon>Pezizomycotina</taxon>
        <taxon>Dothideomycetes</taxon>
        <taxon>Pleosporomycetidae</taxon>
        <taxon>Gloniales</taxon>
        <taxon>Gloniaceae</taxon>
        <taxon>Glonium</taxon>
    </lineage>
</organism>
<dbReference type="Gene3D" id="2.40.50.40">
    <property type="match status" value="2"/>
</dbReference>
<gene>
    <name evidence="6" type="ORF">AOQ84DRAFT_295511</name>
</gene>
<dbReference type="PROSITE" id="PS50013">
    <property type="entry name" value="CHROMO_2"/>
    <property type="match status" value="1"/>
</dbReference>
<sequence>MWILRYVVEKILSHAFDADGICKYEVKWLGYEKVEDRTWEPESNLTGASDLLEEYFRKIGGRPKLPQKKERKRKQSTGTPNEPKSTGRGRKKIRNDDEDSGTPASTAGKKAKKTKEWEPPAGSWEEHVMSIDTVEEIPDHKTGDRVLYGYVVWNNGRKSQHPLRVINHKCPQKMLRYYEQHL</sequence>
<dbReference type="InterPro" id="IPR023780">
    <property type="entry name" value="Chromo_domain"/>
</dbReference>
<accession>A0A8E2JRR2</accession>
<dbReference type="OrthoDB" id="433924at2759"/>
<dbReference type="PANTHER" id="PTHR22812">
    <property type="entry name" value="CHROMOBOX PROTEIN"/>
    <property type="match status" value="1"/>
</dbReference>
<evidence type="ECO:0000259" key="5">
    <source>
        <dbReference type="PROSITE" id="PS50013"/>
    </source>
</evidence>
<evidence type="ECO:0000256" key="4">
    <source>
        <dbReference type="SAM" id="MobiDB-lite"/>
    </source>
</evidence>
<keyword evidence="7" id="KW-1185">Reference proteome</keyword>
<proteinExistence type="predicted"/>
<dbReference type="SUPFAM" id="SSF54160">
    <property type="entry name" value="Chromo domain-like"/>
    <property type="match status" value="2"/>
</dbReference>
<dbReference type="InterPro" id="IPR023779">
    <property type="entry name" value="Chromodomain_CS"/>
</dbReference>
<name>A0A8E2JRR2_9PEZI</name>
<dbReference type="CDD" id="cd00024">
    <property type="entry name" value="CD_CSD"/>
    <property type="match status" value="1"/>
</dbReference>
<comment type="subunit">
    <text evidence="2">Component of the NuA4 histone acetyltransferase complex.</text>
</comment>
<evidence type="ECO:0000256" key="2">
    <source>
        <dbReference type="ARBA" id="ARBA00011353"/>
    </source>
</evidence>
<feature type="compositionally biased region" description="Basic residues" evidence="4">
    <location>
        <begin position="59"/>
        <end position="75"/>
    </location>
</feature>
<keyword evidence="3" id="KW-0539">Nucleus</keyword>
<protein>
    <recommendedName>
        <fullName evidence="5">Chromo domain-containing protein</fullName>
    </recommendedName>
</protein>
<dbReference type="AlphaFoldDB" id="A0A8E2JRR2"/>
<evidence type="ECO:0000313" key="7">
    <source>
        <dbReference type="Proteomes" id="UP000250140"/>
    </source>
</evidence>
<dbReference type="InterPro" id="IPR000953">
    <property type="entry name" value="Chromo/chromo_shadow_dom"/>
</dbReference>
<dbReference type="GO" id="GO:0006338">
    <property type="term" value="P:chromatin remodeling"/>
    <property type="evidence" value="ECO:0007669"/>
    <property type="project" value="UniProtKB-ARBA"/>
</dbReference>
<feature type="compositionally biased region" description="Basic and acidic residues" evidence="4">
    <location>
        <begin position="114"/>
        <end position="125"/>
    </location>
</feature>
<dbReference type="PROSITE" id="PS00598">
    <property type="entry name" value="CHROMO_1"/>
    <property type="match status" value="1"/>
</dbReference>
<comment type="subcellular location">
    <subcellularLocation>
        <location evidence="1">Nucleus</location>
    </subcellularLocation>
</comment>
<evidence type="ECO:0000256" key="1">
    <source>
        <dbReference type="ARBA" id="ARBA00004123"/>
    </source>
</evidence>
<dbReference type="GO" id="GO:0005634">
    <property type="term" value="C:nucleus"/>
    <property type="evidence" value="ECO:0007669"/>
    <property type="project" value="UniProtKB-SubCell"/>
</dbReference>
<dbReference type="EMBL" id="KV749917">
    <property type="protein sequence ID" value="OCL07205.1"/>
    <property type="molecule type" value="Genomic_DNA"/>
</dbReference>
<dbReference type="Proteomes" id="UP000250140">
    <property type="component" value="Unassembled WGS sequence"/>
</dbReference>
<feature type="domain" description="Chromo" evidence="5">
    <location>
        <begin position="6"/>
        <end position="67"/>
    </location>
</feature>
<dbReference type="GO" id="GO:0000792">
    <property type="term" value="C:heterochromatin"/>
    <property type="evidence" value="ECO:0007669"/>
    <property type="project" value="UniProtKB-ARBA"/>
</dbReference>
<feature type="region of interest" description="Disordered" evidence="4">
    <location>
        <begin position="58"/>
        <end position="125"/>
    </location>
</feature>
<dbReference type="Pfam" id="PF01393">
    <property type="entry name" value="Chromo_shadow"/>
    <property type="match status" value="1"/>
</dbReference>
<dbReference type="InterPro" id="IPR051219">
    <property type="entry name" value="Heterochromatin_chromo-domain"/>
</dbReference>
<reference evidence="6 7" key="1">
    <citation type="journal article" date="2016" name="Nat. Commun.">
        <title>Ectomycorrhizal ecology is imprinted in the genome of the dominant symbiotic fungus Cenococcum geophilum.</title>
        <authorList>
            <consortium name="DOE Joint Genome Institute"/>
            <person name="Peter M."/>
            <person name="Kohler A."/>
            <person name="Ohm R.A."/>
            <person name="Kuo A."/>
            <person name="Krutzmann J."/>
            <person name="Morin E."/>
            <person name="Arend M."/>
            <person name="Barry K.W."/>
            <person name="Binder M."/>
            <person name="Choi C."/>
            <person name="Clum A."/>
            <person name="Copeland A."/>
            <person name="Grisel N."/>
            <person name="Haridas S."/>
            <person name="Kipfer T."/>
            <person name="LaButti K."/>
            <person name="Lindquist E."/>
            <person name="Lipzen A."/>
            <person name="Maire R."/>
            <person name="Meier B."/>
            <person name="Mihaltcheva S."/>
            <person name="Molinier V."/>
            <person name="Murat C."/>
            <person name="Poggeler S."/>
            <person name="Quandt C.A."/>
            <person name="Sperisen C."/>
            <person name="Tritt A."/>
            <person name="Tisserant E."/>
            <person name="Crous P.W."/>
            <person name="Henrissat B."/>
            <person name="Nehls U."/>
            <person name="Egli S."/>
            <person name="Spatafora J.W."/>
            <person name="Grigoriev I.V."/>
            <person name="Martin F.M."/>
        </authorList>
    </citation>
    <scope>NUCLEOTIDE SEQUENCE [LARGE SCALE GENOMIC DNA]</scope>
    <source>
        <strain evidence="6 7">CBS 207.34</strain>
    </source>
</reference>
<dbReference type="SMART" id="SM00300">
    <property type="entry name" value="ChSh"/>
    <property type="match status" value="1"/>
</dbReference>
<dbReference type="Pfam" id="PF00385">
    <property type="entry name" value="Chromo"/>
    <property type="match status" value="1"/>
</dbReference>
<dbReference type="InterPro" id="IPR016197">
    <property type="entry name" value="Chromo-like_dom_sf"/>
</dbReference>
<evidence type="ECO:0000313" key="6">
    <source>
        <dbReference type="EMBL" id="OCL07205.1"/>
    </source>
</evidence>